<dbReference type="AlphaFoldDB" id="M0NAA8"/>
<gene>
    <name evidence="3" type="ORF">C450_04713</name>
</gene>
<dbReference type="InterPro" id="IPR006015">
    <property type="entry name" value="Universal_stress_UspA"/>
</dbReference>
<reference evidence="3 4" key="1">
    <citation type="journal article" date="2014" name="PLoS Genet.">
        <title>Phylogenetically driven sequencing of extremely halophilic archaea reveals strategies for static and dynamic osmo-response.</title>
        <authorList>
            <person name="Becker E.A."/>
            <person name="Seitzer P.M."/>
            <person name="Tritt A."/>
            <person name="Larsen D."/>
            <person name="Krusor M."/>
            <person name="Yao A.I."/>
            <person name="Wu D."/>
            <person name="Madern D."/>
            <person name="Eisen J.A."/>
            <person name="Darling A.E."/>
            <person name="Facciotti M.T."/>
        </authorList>
    </citation>
    <scope>NUCLEOTIDE SEQUENCE [LARGE SCALE GENOMIC DNA]</scope>
    <source>
        <strain evidence="3 4">DSM 8989</strain>
    </source>
</reference>
<dbReference type="OrthoDB" id="105697at2157"/>
<dbReference type="PRINTS" id="PR01438">
    <property type="entry name" value="UNVRSLSTRESS"/>
</dbReference>
<accession>M0NAA8</accession>
<evidence type="ECO:0000256" key="1">
    <source>
        <dbReference type="ARBA" id="ARBA00008791"/>
    </source>
</evidence>
<dbReference type="InterPro" id="IPR006016">
    <property type="entry name" value="UspA"/>
</dbReference>
<protein>
    <recommendedName>
        <fullName evidence="2">UspA domain-containing protein</fullName>
    </recommendedName>
</protein>
<feature type="domain" description="UspA" evidence="2">
    <location>
        <begin position="10"/>
        <end position="155"/>
    </location>
</feature>
<dbReference type="Proteomes" id="UP000011625">
    <property type="component" value="Unassembled WGS sequence"/>
</dbReference>
<dbReference type="EMBL" id="AOME01000022">
    <property type="protein sequence ID" value="EMA54826.1"/>
    <property type="molecule type" value="Genomic_DNA"/>
</dbReference>
<organism evidence="3 4">
    <name type="scientific">Halococcus salifodinae DSM 8989</name>
    <dbReference type="NCBI Taxonomy" id="1227456"/>
    <lineage>
        <taxon>Archaea</taxon>
        <taxon>Methanobacteriati</taxon>
        <taxon>Methanobacteriota</taxon>
        <taxon>Stenosarchaea group</taxon>
        <taxon>Halobacteria</taxon>
        <taxon>Halobacteriales</taxon>
        <taxon>Halococcaceae</taxon>
        <taxon>Halococcus</taxon>
    </lineage>
</organism>
<dbReference type="SUPFAM" id="SSF52402">
    <property type="entry name" value="Adenine nucleotide alpha hydrolases-like"/>
    <property type="match status" value="1"/>
</dbReference>
<comment type="similarity">
    <text evidence="1">Belongs to the universal stress protein A family.</text>
</comment>
<dbReference type="PANTHER" id="PTHR46268">
    <property type="entry name" value="STRESS RESPONSE PROTEIN NHAX"/>
    <property type="match status" value="1"/>
</dbReference>
<dbReference type="STRING" id="1227456.C450_04713"/>
<keyword evidence="4" id="KW-1185">Reference proteome</keyword>
<dbReference type="PANTHER" id="PTHR46268:SF24">
    <property type="entry name" value="UNIVERSAL STRESS PROTEIN"/>
    <property type="match status" value="1"/>
</dbReference>
<dbReference type="Pfam" id="PF00582">
    <property type="entry name" value="Usp"/>
    <property type="match status" value="1"/>
</dbReference>
<dbReference type="InterPro" id="IPR014729">
    <property type="entry name" value="Rossmann-like_a/b/a_fold"/>
</dbReference>
<name>M0NAA8_9EURY</name>
<dbReference type="RefSeq" id="WP_005040654.1">
    <property type="nucleotide sequence ID" value="NZ_AOME01000022.1"/>
</dbReference>
<evidence type="ECO:0000313" key="4">
    <source>
        <dbReference type="Proteomes" id="UP000011625"/>
    </source>
</evidence>
<dbReference type="PATRIC" id="fig|1227456.3.peg.969"/>
<proteinExistence type="inferred from homology"/>
<dbReference type="Gene3D" id="3.40.50.620">
    <property type="entry name" value="HUPs"/>
    <property type="match status" value="1"/>
</dbReference>
<dbReference type="CDD" id="cd00293">
    <property type="entry name" value="USP-like"/>
    <property type="match status" value="1"/>
</dbReference>
<evidence type="ECO:0000313" key="3">
    <source>
        <dbReference type="EMBL" id="EMA54826.1"/>
    </source>
</evidence>
<sequence>MSEHSFSGEHFLVPMDGSPQAERALEYALRFHDTEITVLTVINPFDTNPISPGYQSPTGVPGMPGYSEEWYEGARNDAEELHEQARERAVEDDRTVSSDIVFGQPARKIVEYVSDHDIDHLVIGNHGRSDFPHVLLGNTAKSVVRRSPVDVTVIR</sequence>
<evidence type="ECO:0000259" key="2">
    <source>
        <dbReference type="Pfam" id="PF00582"/>
    </source>
</evidence>
<comment type="caution">
    <text evidence="3">The sequence shown here is derived from an EMBL/GenBank/DDBJ whole genome shotgun (WGS) entry which is preliminary data.</text>
</comment>